<evidence type="ECO:0000256" key="1">
    <source>
        <dbReference type="ARBA" id="ARBA00022857"/>
    </source>
</evidence>
<evidence type="ECO:0000256" key="2">
    <source>
        <dbReference type="ARBA" id="ARBA00023002"/>
    </source>
</evidence>
<reference evidence="3 4" key="1">
    <citation type="journal article" date="2023" name="G3 (Bethesda)">
        <title>A chromosome-level genome assembly of Zasmidium syzygii isolated from banana leaves.</title>
        <authorList>
            <person name="van Westerhoven A.C."/>
            <person name="Mehrabi R."/>
            <person name="Talebi R."/>
            <person name="Steentjes M.B.F."/>
            <person name="Corcolon B."/>
            <person name="Chong P.A."/>
            <person name="Kema G.H.J."/>
            <person name="Seidl M.F."/>
        </authorList>
    </citation>
    <scope>NUCLEOTIDE SEQUENCE [LARGE SCALE GENOMIC DNA]</scope>
    <source>
        <strain evidence="3 4">P124</strain>
    </source>
</reference>
<dbReference type="SUPFAM" id="SSF51735">
    <property type="entry name" value="NAD(P)-binding Rossmann-fold domains"/>
    <property type="match status" value="1"/>
</dbReference>
<proteinExistence type="predicted"/>
<dbReference type="EMBL" id="JAXOVC010000009">
    <property type="protein sequence ID" value="KAK4497212.1"/>
    <property type="molecule type" value="Genomic_DNA"/>
</dbReference>
<protein>
    <recommendedName>
        <fullName evidence="5">NmrA-like domain-containing protein</fullName>
    </recommendedName>
</protein>
<keyword evidence="2" id="KW-0560">Oxidoreductase</keyword>
<keyword evidence="4" id="KW-1185">Reference proteome</keyword>
<gene>
    <name evidence="3" type="ORF">PRZ48_011662</name>
</gene>
<organism evidence="3 4">
    <name type="scientific">Zasmidium cellare</name>
    <name type="common">Wine cellar mold</name>
    <name type="synonym">Racodium cellare</name>
    <dbReference type="NCBI Taxonomy" id="395010"/>
    <lineage>
        <taxon>Eukaryota</taxon>
        <taxon>Fungi</taxon>
        <taxon>Dikarya</taxon>
        <taxon>Ascomycota</taxon>
        <taxon>Pezizomycotina</taxon>
        <taxon>Dothideomycetes</taxon>
        <taxon>Dothideomycetidae</taxon>
        <taxon>Mycosphaerellales</taxon>
        <taxon>Mycosphaerellaceae</taxon>
        <taxon>Zasmidium</taxon>
    </lineage>
</organism>
<dbReference type="PANTHER" id="PTHR47706:SF9">
    <property type="entry name" value="NMRA-LIKE DOMAIN-CONTAINING PROTEIN-RELATED"/>
    <property type="match status" value="1"/>
</dbReference>
<name>A0ABR0E713_ZASCE</name>
<sequence>MAYRKIGVVGSTGRLGREVAGIPTQTITSLASFDAIVSTVGHAAIPDQIHLIEQAKREGVKRFVPAEFGMDHRFSNEKLSDPKRRIAEAVQRADFPNGMHDDQRAPDQRLMVTGWTSIAAGFFDVAIPALVSIDKAKGTITVRGEGKKQHPFVRRYDLGRVLAESFREPQKYKDQWLLVAGDWKSLDEIAAVVQRKSSMPLEIRHVPTEPKTMFLHVFETEGGNVFEKDNQSVFPFELAKVEDLVCESLEIP</sequence>
<keyword evidence="1" id="KW-0521">NADP</keyword>
<dbReference type="PANTHER" id="PTHR47706">
    <property type="entry name" value="NMRA-LIKE FAMILY PROTEIN"/>
    <property type="match status" value="1"/>
</dbReference>
<evidence type="ECO:0000313" key="3">
    <source>
        <dbReference type="EMBL" id="KAK4497212.1"/>
    </source>
</evidence>
<dbReference type="InterPro" id="IPR051609">
    <property type="entry name" value="NmrA/Isoflavone_reductase-like"/>
</dbReference>
<comment type="caution">
    <text evidence="3">The sequence shown here is derived from an EMBL/GenBank/DDBJ whole genome shotgun (WGS) entry which is preliminary data.</text>
</comment>
<dbReference type="Gene3D" id="3.40.50.720">
    <property type="entry name" value="NAD(P)-binding Rossmann-like Domain"/>
    <property type="match status" value="1"/>
</dbReference>
<accession>A0ABR0E713</accession>
<dbReference type="InterPro" id="IPR036291">
    <property type="entry name" value="NAD(P)-bd_dom_sf"/>
</dbReference>
<dbReference type="Gene3D" id="3.90.25.10">
    <property type="entry name" value="UDP-galactose 4-epimerase, domain 1"/>
    <property type="match status" value="1"/>
</dbReference>
<dbReference type="Proteomes" id="UP001305779">
    <property type="component" value="Unassembled WGS sequence"/>
</dbReference>
<evidence type="ECO:0008006" key="5">
    <source>
        <dbReference type="Google" id="ProtNLM"/>
    </source>
</evidence>
<evidence type="ECO:0000313" key="4">
    <source>
        <dbReference type="Proteomes" id="UP001305779"/>
    </source>
</evidence>